<feature type="transmembrane region" description="Helical" evidence="12">
    <location>
        <begin position="303"/>
        <end position="321"/>
    </location>
</feature>
<gene>
    <name evidence="15" type="ORF">SCF082_LOCUS27545</name>
</gene>
<organism evidence="15 16">
    <name type="scientific">Durusdinium trenchii</name>
    <dbReference type="NCBI Taxonomy" id="1381693"/>
    <lineage>
        <taxon>Eukaryota</taxon>
        <taxon>Sar</taxon>
        <taxon>Alveolata</taxon>
        <taxon>Dinophyceae</taxon>
        <taxon>Suessiales</taxon>
        <taxon>Symbiodiniaceae</taxon>
        <taxon>Durusdinium</taxon>
    </lineage>
</organism>
<feature type="transmembrane region" description="Helical" evidence="12">
    <location>
        <begin position="77"/>
        <end position="95"/>
    </location>
</feature>
<keyword evidence="5 11" id="KW-0833">Ubl conjugation pathway</keyword>
<feature type="active site" description="Glycyl thioester intermediate" evidence="11">
    <location>
        <position position="1098"/>
    </location>
</feature>
<evidence type="ECO:0000256" key="9">
    <source>
        <dbReference type="ARBA" id="ARBA00023136"/>
    </source>
</evidence>
<evidence type="ECO:0000256" key="13">
    <source>
        <dbReference type="SAM" id="SignalP"/>
    </source>
</evidence>
<feature type="transmembrane region" description="Helical" evidence="12">
    <location>
        <begin position="371"/>
        <end position="395"/>
    </location>
</feature>
<feature type="signal peptide" evidence="13">
    <location>
        <begin position="1"/>
        <end position="15"/>
    </location>
</feature>
<dbReference type="InterPro" id="IPR004709">
    <property type="entry name" value="NaH_exchanger"/>
</dbReference>
<evidence type="ECO:0000256" key="2">
    <source>
        <dbReference type="ARBA" id="ARBA00022448"/>
    </source>
</evidence>
<accession>A0ABP0ME29</accession>
<proteinExistence type="predicted"/>
<dbReference type="InterPro" id="IPR018422">
    <property type="entry name" value="Cation/H_exchanger_CPA1"/>
</dbReference>
<evidence type="ECO:0000256" key="12">
    <source>
        <dbReference type="SAM" id="Phobius"/>
    </source>
</evidence>
<dbReference type="PRINTS" id="PR01084">
    <property type="entry name" value="NAHEXCHNGR"/>
</dbReference>
<evidence type="ECO:0000256" key="6">
    <source>
        <dbReference type="ARBA" id="ARBA00022989"/>
    </source>
</evidence>
<dbReference type="InterPro" id="IPR000569">
    <property type="entry name" value="HECT_dom"/>
</dbReference>
<feature type="chain" id="PRO_5046970243" evidence="13">
    <location>
        <begin position="16"/>
        <end position="1130"/>
    </location>
</feature>
<feature type="transmembrane region" description="Helical" evidence="12">
    <location>
        <begin position="107"/>
        <end position="127"/>
    </location>
</feature>
<keyword evidence="8" id="KW-0406">Ion transport</keyword>
<dbReference type="Gene3D" id="3.30.2160.10">
    <property type="entry name" value="Hect, E3 ligase catalytic domain"/>
    <property type="match status" value="1"/>
</dbReference>
<feature type="transmembrane region" description="Helical" evidence="12">
    <location>
        <begin position="139"/>
        <end position="163"/>
    </location>
</feature>
<evidence type="ECO:0000256" key="11">
    <source>
        <dbReference type="PROSITE-ProRule" id="PRU00104"/>
    </source>
</evidence>
<feature type="transmembrane region" description="Helical" evidence="12">
    <location>
        <begin position="47"/>
        <end position="65"/>
    </location>
</feature>
<evidence type="ECO:0000256" key="3">
    <source>
        <dbReference type="ARBA" id="ARBA00022475"/>
    </source>
</evidence>
<evidence type="ECO:0000259" key="14">
    <source>
        <dbReference type="PROSITE" id="PS50237"/>
    </source>
</evidence>
<keyword evidence="13" id="KW-0732">Signal</keyword>
<evidence type="ECO:0000256" key="4">
    <source>
        <dbReference type="ARBA" id="ARBA00022692"/>
    </source>
</evidence>
<dbReference type="SMART" id="SM00119">
    <property type="entry name" value="HECTc"/>
    <property type="match status" value="1"/>
</dbReference>
<dbReference type="Gene3D" id="3.30.2410.10">
    <property type="entry name" value="Hect, E3 ligase catalytic domain"/>
    <property type="match status" value="1"/>
</dbReference>
<feature type="domain" description="HECT" evidence="14">
    <location>
        <begin position="825"/>
        <end position="1130"/>
    </location>
</feature>
<evidence type="ECO:0000256" key="10">
    <source>
        <dbReference type="ARBA" id="ARBA00023201"/>
    </source>
</evidence>
<comment type="subcellular location">
    <subcellularLocation>
        <location evidence="1">Cell membrane</location>
        <topology evidence="1">Multi-pass membrane protein</topology>
    </subcellularLocation>
</comment>
<evidence type="ECO:0000256" key="1">
    <source>
        <dbReference type="ARBA" id="ARBA00004651"/>
    </source>
</evidence>
<sequence>MRCVVGALLVASAAAAYCEGVSHEVNGTLVKDHGHGGHGEHDVALESMLPISCALILAFVLSSSMESFHITFFPESGVVILIGLGLGFIFKALLGEVGFGSGELIPSIGPAAVKSAFLPIIIFESGWSLRWKDFASQVGYILIFAVIGTMISMTVVGLLIVATSEYHGVAELRTAFAYGSLIAATDPVATLATYASLKVDPVLNVMVFGESMINDAVAIVVFEIMNSDEVFGDPCDHQTVQSVPLAILAGIGQKLVVSVLSGAAAAIALTLLLRFASLKHAQLMEILYIMASAYLMYGLAETLHASGIIATLLGSMLMGIYSKPHLSSEGLMLATFFVKGMATLADTFTFMIVGIGAVAVSTEPRAFHFSLWVMLFCLVGRAACILFCGGLANLLKVAIGRMKRQTDESEWLLLSGRHLFMMWHAGLRGAIALVLCWELGPWVDETEGQGTKETLVTSTLVVICVFLLIFGGTTQCLLSSLSIRMGDEFPEDYLSGHMMNCIRNCGGTVDRKILWPCLVGGPEHKDESLPEITRHAIHECHLTISGIAYHTKRACDNCDRPIEDRVWFACAEGCEVDFCCQCHEHLQTLFETGDGQRAVWASRFAAQVAQRALQAPAEERQAFIDILAFDWPLQMFQDLVRALADVADAQVVHLQDGADMDVAADADFWHLVGFLQLLRCANQKPAKERRFGELMLRGPRVPESHFVLGGLDKCDAQAEWERWKRYKDHVRPPEEVVLQAEFQVSGAFALFLVQGPLVPLSFRERCLEADLEDRLAQVKRPVLSCQVPRRPPRSLRLGAAKALSRVDQLKRLEAHFTRERGRGLGVMREFLALAMEAFMSAKSGKNLEEGQALWDYDPNTRTFWFSELPAPLSAQCQSLFRACGVLLAQALLNGTRLQVSFPPLLYSLLLRHIGASAPRLGLTDLASLRPSLAKGLQELLQYEGSDVGEVFPLDWPRGHELCSSNRAEHVEAFVEWFFTEKFRSQLKPFLDGFKDVLHSCDFLQTLVNASQLEQILCGVEEPLDVQQLKVKARVEGFDHDFKEIFWSVLESLDDEQKRRFALFVSACDRRPPEGWQHFELQVQRNGEDDDRLPTAYTCFTLLLMPRYSSGEVFRERLLAAITETEGFGLS</sequence>
<name>A0ABP0ME29_9DINO</name>
<dbReference type="SUPFAM" id="SSF56204">
    <property type="entry name" value="Hect, E3 ligase catalytic domain"/>
    <property type="match status" value="1"/>
</dbReference>
<evidence type="ECO:0000256" key="7">
    <source>
        <dbReference type="ARBA" id="ARBA00023053"/>
    </source>
</evidence>
<feature type="transmembrane region" description="Helical" evidence="12">
    <location>
        <begin position="455"/>
        <end position="478"/>
    </location>
</feature>
<protein>
    <submittedName>
        <fullName evidence="15">Sodium/hydrogen exchanger 8 (Na(+)/H(+) exchanger 8) (NHE-8) (Solute carrier family 9 member 8)</fullName>
    </submittedName>
</protein>
<keyword evidence="2" id="KW-0813">Transport</keyword>
<dbReference type="PROSITE" id="PS50237">
    <property type="entry name" value="HECT"/>
    <property type="match status" value="1"/>
</dbReference>
<dbReference type="Pfam" id="PF00632">
    <property type="entry name" value="HECT"/>
    <property type="match status" value="1"/>
</dbReference>
<feature type="transmembrane region" description="Helical" evidence="12">
    <location>
        <begin position="333"/>
        <end position="359"/>
    </location>
</feature>
<dbReference type="EMBL" id="CAXAMM010021347">
    <property type="protein sequence ID" value="CAK9049752.1"/>
    <property type="molecule type" value="Genomic_DNA"/>
</dbReference>
<reference evidence="15 16" key="1">
    <citation type="submission" date="2024-02" db="EMBL/GenBank/DDBJ databases">
        <authorList>
            <person name="Chen Y."/>
            <person name="Shah S."/>
            <person name="Dougan E. K."/>
            <person name="Thang M."/>
            <person name="Chan C."/>
        </authorList>
    </citation>
    <scope>NUCLEOTIDE SEQUENCE [LARGE SCALE GENOMIC DNA]</scope>
</reference>
<feature type="transmembrane region" description="Helical" evidence="12">
    <location>
        <begin position="175"/>
        <end position="195"/>
    </location>
</feature>
<evidence type="ECO:0000313" key="15">
    <source>
        <dbReference type="EMBL" id="CAK9049752.1"/>
    </source>
</evidence>
<dbReference type="Gene3D" id="3.90.1750.10">
    <property type="entry name" value="Hect, E3 ligase catalytic domains"/>
    <property type="match status" value="1"/>
</dbReference>
<keyword evidence="16" id="KW-1185">Reference proteome</keyword>
<comment type="caution">
    <text evidence="15">The sequence shown here is derived from an EMBL/GenBank/DDBJ whole genome shotgun (WGS) entry which is preliminary data.</text>
</comment>
<keyword evidence="10" id="KW-0739">Sodium transport</keyword>
<keyword evidence="4 12" id="KW-0812">Transmembrane</keyword>
<evidence type="ECO:0000256" key="8">
    <source>
        <dbReference type="ARBA" id="ARBA00023065"/>
    </source>
</evidence>
<evidence type="ECO:0000256" key="5">
    <source>
        <dbReference type="ARBA" id="ARBA00022786"/>
    </source>
</evidence>
<dbReference type="Pfam" id="PF00999">
    <property type="entry name" value="Na_H_Exchanger"/>
    <property type="match status" value="1"/>
</dbReference>
<dbReference type="PANTHER" id="PTHR10110">
    <property type="entry name" value="SODIUM/HYDROGEN EXCHANGER"/>
    <property type="match status" value="1"/>
</dbReference>
<dbReference type="InterPro" id="IPR006153">
    <property type="entry name" value="Cation/H_exchanger_TM"/>
</dbReference>
<keyword evidence="6 12" id="KW-1133">Transmembrane helix</keyword>
<dbReference type="Gene3D" id="6.10.140.1330">
    <property type="match status" value="1"/>
</dbReference>
<dbReference type="InterPro" id="IPR035983">
    <property type="entry name" value="Hect_E3_ubiquitin_ligase"/>
</dbReference>
<feature type="transmembrane region" description="Helical" evidence="12">
    <location>
        <begin position="245"/>
        <end position="273"/>
    </location>
</feature>
<keyword evidence="3" id="KW-1003">Cell membrane</keyword>
<dbReference type="Proteomes" id="UP001642464">
    <property type="component" value="Unassembled WGS sequence"/>
</dbReference>
<evidence type="ECO:0000313" key="16">
    <source>
        <dbReference type="Proteomes" id="UP001642464"/>
    </source>
</evidence>
<keyword evidence="9 12" id="KW-0472">Membrane</keyword>
<keyword evidence="7" id="KW-0915">Sodium</keyword>
<dbReference type="PANTHER" id="PTHR10110:SF86">
    <property type="entry name" value="SODIUM_HYDROGEN EXCHANGER 7"/>
    <property type="match status" value="1"/>
</dbReference>